<feature type="transmembrane region" description="Helical" evidence="8">
    <location>
        <begin position="114"/>
        <end position="135"/>
    </location>
</feature>
<keyword evidence="1" id="KW-1003">Cell membrane</keyword>
<keyword evidence="3" id="KW-0645">Protease</keyword>
<evidence type="ECO:0000313" key="10">
    <source>
        <dbReference type="Proteomes" id="UP000326078"/>
    </source>
</evidence>
<evidence type="ECO:0000256" key="1">
    <source>
        <dbReference type="ARBA" id="ARBA00022475"/>
    </source>
</evidence>
<reference evidence="9 10" key="1">
    <citation type="submission" date="2019-09" db="EMBL/GenBank/DDBJ databases">
        <title>Vancomyinc resistant enterococci isolated from farm animals in Switzerland.</title>
        <authorList>
            <person name="Stevens M.J.A."/>
            <person name="Stephan R."/>
            <person name="Morach M."/>
            <person name="Nuesch-Inderbinen M."/>
        </authorList>
    </citation>
    <scope>NUCLEOTIDE SEQUENCE [LARGE SCALE GENOMIC DNA]</scope>
    <source>
        <strain evidence="9 10">GH27</strain>
    </source>
</reference>
<feature type="transmembrane region" description="Helical" evidence="8">
    <location>
        <begin position="36"/>
        <end position="61"/>
    </location>
</feature>
<organism evidence="9 10">
    <name type="scientific">Enterococcus durans</name>
    <dbReference type="NCBI Taxonomy" id="53345"/>
    <lineage>
        <taxon>Bacteria</taxon>
        <taxon>Bacillati</taxon>
        <taxon>Bacillota</taxon>
        <taxon>Bacilli</taxon>
        <taxon>Lactobacillales</taxon>
        <taxon>Enterococcaceae</taxon>
        <taxon>Enterococcus</taxon>
    </lineage>
</organism>
<dbReference type="GO" id="GO:0009372">
    <property type="term" value="P:quorum sensing"/>
    <property type="evidence" value="ECO:0007669"/>
    <property type="project" value="UniProtKB-KW"/>
</dbReference>
<dbReference type="GO" id="GO:0006508">
    <property type="term" value="P:proteolysis"/>
    <property type="evidence" value="ECO:0007669"/>
    <property type="project" value="UniProtKB-KW"/>
</dbReference>
<comment type="caution">
    <text evidence="9">The sequence shown here is derived from an EMBL/GenBank/DDBJ whole genome shotgun (WGS) entry which is preliminary data.</text>
</comment>
<keyword evidence="5" id="KW-0378">Hydrolase</keyword>
<evidence type="ECO:0000256" key="3">
    <source>
        <dbReference type="ARBA" id="ARBA00022670"/>
    </source>
</evidence>
<evidence type="ECO:0000256" key="6">
    <source>
        <dbReference type="ARBA" id="ARBA00022989"/>
    </source>
</evidence>
<gene>
    <name evidence="9" type="ORF">F6X95_04970</name>
</gene>
<keyword evidence="6 8" id="KW-1133">Transmembrane helix</keyword>
<feature type="transmembrane region" description="Helical" evidence="8">
    <location>
        <begin position="81"/>
        <end position="102"/>
    </location>
</feature>
<keyword evidence="4 8" id="KW-0812">Transmembrane</keyword>
<dbReference type="GO" id="GO:0008233">
    <property type="term" value="F:peptidase activity"/>
    <property type="evidence" value="ECO:0007669"/>
    <property type="project" value="UniProtKB-KW"/>
</dbReference>
<dbReference type="InterPro" id="IPR006741">
    <property type="entry name" value="AgrB"/>
</dbReference>
<feature type="transmembrane region" description="Helical" evidence="8">
    <location>
        <begin position="170"/>
        <end position="190"/>
    </location>
</feature>
<dbReference type="Proteomes" id="UP000326078">
    <property type="component" value="Unassembled WGS sequence"/>
</dbReference>
<protein>
    <submittedName>
        <fullName evidence="9">Uncharacterized protein</fullName>
    </submittedName>
</protein>
<dbReference type="GO" id="GO:0016020">
    <property type="term" value="C:membrane"/>
    <property type="evidence" value="ECO:0007669"/>
    <property type="project" value="InterPro"/>
</dbReference>
<proteinExistence type="predicted"/>
<dbReference type="EMBL" id="VYUT01000006">
    <property type="protein sequence ID" value="KAA9206289.1"/>
    <property type="molecule type" value="Genomic_DNA"/>
</dbReference>
<dbReference type="AlphaFoldDB" id="A0A5N0YZ26"/>
<evidence type="ECO:0000313" key="9">
    <source>
        <dbReference type="EMBL" id="KAA9206289.1"/>
    </source>
</evidence>
<keyword evidence="7 8" id="KW-0472">Membrane</keyword>
<accession>A0A5N0YZ26</accession>
<evidence type="ECO:0000256" key="5">
    <source>
        <dbReference type="ARBA" id="ARBA00022801"/>
    </source>
</evidence>
<dbReference type="SMART" id="SM00793">
    <property type="entry name" value="AgrB"/>
    <property type="match status" value="1"/>
</dbReference>
<evidence type="ECO:0000256" key="4">
    <source>
        <dbReference type="ARBA" id="ARBA00022692"/>
    </source>
</evidence>
<sequence>MKISEETFEEKFVGFLVNRVSNRLELSREDSLKIEYGLNILVINLVKMIIIYSSSITLGCFKETLIVHSSFCILRRYNYGFHFNSNLVCTLFGILLFVLFPFTMKYFNYDIPIYHNLTILLILNLCIISIGPSYTKNQLFSNEKNKLKPILFTMLLSLSSLFLSNTSLDTYLTSGIFSSVLLVIMNTIYIRRMVYEKC</sequence>
<dbReference type="RefSeq" id="WP_104661397.1">
    <property type="nucleotide sequence ID" value="NZ_CP042597.1"/>
</dbReference>
<dbReference type="Pfam" id="PF04647">
    <property type="entry name" value="AgrB"/>
    <property type="match status" value="1"/>
</dbReference>
<evidence type="ECO:0000256" key="2">
    <source>
        <dbReference type="ARBA" id="ARBA00022654"/>
    </source>
</evidence>
<evidence type="ECO:0000256" key="7">
    <source>
        <dbReference type="ARBA" id="ARBA00023136"/>
    </source>
</evidence>
<name>A0A5N0YZ26_9ENTE</name>
<evidence type="ECO:0000256" key="8">
    <source>
        <dbReference type="SAM" id="Phobius"/>
    </source>
</evidence>
<keyword evidence="2" id="KW-0673">Quorum sensing</keyword>